<dbReference type="SUPFAM" id="SSF46785">
    <property type="entry name" value="Winged helix' DNA-binding domain"/>
    <property type="match status" value="1"/>
</dbReference>
<sequence>MKRPPKPIAEDAGWIPDEFEGERHFVTALARGLEILRCFRKGELGLTNADFAERTGLPKATVSRLTFTLTKLGYLTLSPDSGRYRLGAGVLSLGYSMLSGLDIRTRARPLLQELATAADASVALGARDRLAMVYLECARGPGTVTLSLDVGSRVTLGTSAMGRALLAALPDGERDYLLRAMKDRMPDAYPRIVEGVERAREEIAAQGFCTSFGDWQADVNAVGVAILNDEGAPIFGLNCGAPAFKLSQERLMQEFGPRLVEIAAILGRGTV</sequence>
<keyword evidence="7" id="KW-1185">Reference proteome</keyword>
<dbReference type="InterPro" id="IPR050707">
    <property type="entry name" value="HTH_MetabolicPath_Reg"/>
</dbReference>
<dbReference type="GO" id="GO:0003700">
    <property type="term" value="F:DNA-binding transcription factor activity"/>
    <property type="evidence" value="ECO:0007669"/>
    <property type="project" value="TreeGrafter"/>
</dbReference>
<dbReference type="PANTHER" id="PTHR30136:SF33">
    <property type="entry name" value="TRANSCRIPTIONAL REGULATORY PROTEIN"/>
    <property type="match status" value="1"/>
</dbReference>
<feature type="domain" description="HTH iclR-type" evidence="4">
    <location>
        <begin position="26"/>
        <end position="88"/>
    </location>
</feature>
<dbReference type="Pfam" id="PF01614">
    <property type="entry name" value="IclR_C"/>
    <property type="match status" value="1"/>
</dbReference>
<organism evidence="6 7">
    <name type="scientific">Futiania mangrovi</name>
    <dbReference type="NCBI Taxonomy" id="2959716"/>
    <lineage>
        <taxon>Bacteria</taxon>
        <taxon>Pseudomonadati</taxon>
        <taxon>Pseudomonadota</taxon>
        <taxon>Alphaproteobacteria</taxon>
        <taxon>Futianiales</taxon>
        <taxon>Futianiaceae</taxon>
        <taxon>Futiania</taxon>
    </lineage>
</organism>
<evidence type="ECO:0000256" key="1">
    <source>
        <dbReference type="ARBA" id="ARBA00023015"/>
    </source>
</evidence>
<dbReference type="Gene3D" id="1.10.10.10">
    <property type="entry name" value="Winged helix-like DNA-binding domain superfamily/Winged helix DNA-binding domain"/>
    <property type="match status" value="1"/>
</dbReference>
<dbReference type="GO" id="GO:0003677">
    <property type="term" value="F:DNA binding"/>
    <property type="evidence" value="ECO:0007669"/>
    <property type="project" value="UniProtKB-KW"/>
</dbReference>
<dbReference type="InterPro" id="IPR014757">
    <property type="entry name" value="Tscrpt_reg_IclR_C"/>
</dbReference>
<dbReference type="AlphaFoldDB" id="A0A9J6PGW4"/>
<dbReference type="Gene3D" id="3.30.450.40">
    <property type="match status" value="1"/>
</dbReference>
<reference evidence="6" key="1">
    <citation type="submission" date="2022-06" db="EMBL/GenBank/DDBJ databases">
        <title>Isolation and Genomics of Futiania mangrovii gen. nov., sp. nov., a Rare and Metabolically-versatile member in the Class Alphaproteobacteria.</title>
        <authorList>
            <person name="Liu L."/>
            <person name="Huang W.-C."/>
            <person name="Pan J."/>
            <person name="Li J."/>
            <person name="Huang Y."/>
            <person name="Du H."/>
            <person name="Liu Y."/>
            <person name="Li M."/>
        </authorList>
    </citation>
    <scope>NUCLEOTIDE SEQUENCE</scope>
    <source>
        <strain evidence="6">FT118</strain>
    </source>
</reference>
<evidence type="ECO:0000313" key="7">
    <source>
        <dbReference type="Proteomes" id="UP001055804"/>
    </source>
</evidence>
<dbReference type="CDD" id="cd00093">
    <property type="entry name" value="HTH_XRE"/>
    <property type="match status" value="1"/>
</dbReference>
<dbReference type="EMBL" id="JAMZFT010000001">
    <property type="protein sequence ID" value="MCP1335338.1"/>
    <property type="molecule type" value="Genomic_DNA"/>
</dbReference>
<dbReference type="PANTHER" id="PTHR30136">
    <property type="entry name" value="HELIX-TURN-HELIX TRANSCRIPTIONAL REGULATOR, ICLR FAMILY"/>
    <property type="match status" value="1"/>
</dbReference>
<dbReference type="InterPro" id="IPR001387">
    <property type="entry name" value="Cro/C1-type_HTH"/>
</dbReference>
<dbReference type="InterPro" id="IPR005471">
    <property type="entry name" value="Tscrpt_reg_IclR_N"/>
</dbReference>
<dbReference type="SMART" id="SM00346">
    <property type="entry name" value="HTH_ICLR"/>
    <property type="match status" value="1"/>
</dbReference>
<dbReference type="GO" id="GO:0045892">
    <property type="term" value="P:negative regulation of DNA-templated transcription"/>
    <property type="evidence" value="ECO:0007669"/>
    <property type="project" value="TreeGrafter"/>
</dbReference>
<evidence type="ECO:0000256" key="2">
    <source>
        <dbReference type="ARBA" id="ARBA00023125"/>
    </source>
</evidence>
<protein>
    <submittedName>
        <fullName evidence="6">IclR family transcriptional regulator</fullName>
    </submittedName>
</protein>
<proteinExistence type="predicted"/>
<keyword evidence="1" id="KW-0805">Transcription regulation</keyword>
<dbReference type="PROSITE" id="PS51078">
    <property type="entry name" value="ICLR_ED"/>
    <property type="match status" value="1"/>
</dbReference>
<accession>A0A9J6PGW4</accession>
<evidence type="ECO:0000259" key="4">
    <source>
        <dbReference type="PROSITE" id="PS51077"/>
    </source>
</evidence>
<keyword evidence="3" id="KW-0804">Transcription</keyword>
<dbReference type="Pfam" id="PF09339">
    <property type="entry name" value="HTH_IclR"/>
    <property type="match status" value="1"/>
</dbReference>
<dbReference type="PROSITE" id="PS51077">
    <property type="entry name" value="HTH_ICLR"/>
    <property type="match status" value="1"/>
</dbReference>
<keyword evidence="2" id="KW-0238">DNA-binding</keyword>
<dbReference type="InterPro" id="IPR036388">
    <property type="entry name" value="WH-like_DNA-bd_sf"/>
</dbReference>
<dbReference type="InterPro" id="IPR036390">
    <property type="entry name" value="WH_DNA-bd_sf"/>
</dbReference>
<feature type="domain" description="IclR-ED" evidence="5">
    <location>
        <begin position="89"/>
        <end position="271"/>
    </location>
</feature>
<evidence type="ECO:0000313" key="6">
    <source>
        <dbReference type="EMBL" id="MCP1335338.1"/>
    </source>
</evidence>
<dbReference type="SUPFAM" id="SSF55781">
    <property type="entry name" value="GAF domain-like"/>
    <property type="match status" value="1"/>
</dbReference>
<dbReference type="Proteomes" id="UP001055804">
    <property type="component" value="Unassembled WGS sequence"/>
</dbReference>
<comment type="caution">
    <text evidence="6">The sequence shown here is derived from an EMBL/GenBank/DDBJ whole genome shotgun (WGS) entry which is preliminary data.</text>
</comment>
<name>A0A9J6PGW4_9PROT</name>
<gene>
    <name evidence="6" type="ORF">NJQ99_02850</name>
</gene>
<dbReference type="InterPro" id="IPR029016">
    <property type="entry name" value="GAF-like_dom_sf"/>
</dbReference>
<dbReference type="RefSeq" id="WP_269331285.1">
    <property type="nucleotide sequence ID" value="NZ_JAMZFT010000001.1"/>
</dbReference>
<evidence type="ECO:0000259" key="5">
    <source>
        <dbReference type="PROSITE" id="PS51078"/>
    </source>
</evidence>
<evidence type="ECO:0000256" key="3">
    <source>
        <dbReference type="ARBA" id="ARBA00023163"/>
    </source>
</evidence>